<evidence type="ECO:0000313" key="3">
    <source>
        <dbReference type="EMBL" id="KAF6001331.1"/>
    </source>
</evidence>
<dbReference type="SUPFAM" id="SSF52954">
    <property type="entry name" value="Class II aaRS ABD-related"/>
    <property type="match status" value="1"/>
</dbReference>
<name>A0A7J7IGA0_9RHOD</name>
<dbReference type="OrthoDB" id="10253204at2759"/>
<gene>
    <name evidence="3" type="primary">RPF1</name>
    <name evidence="3" type="ORF">F1559_003318</name>
</gene>
<dbReference type="PANTHER" id="PTHR22734">
    <property type="entry name" value="U3 SMALL NUCLEOLAR RIBONUCLEOPROTEIN PROTEIN IMP4"/>
    <property type="match status" value="1"/>
</dbReference>
<dbReference type="PANTHER" id="PTHR22734:SF3">
    <property type="entry name" value="RIBOSOME PRODUCTION FACTOR 1"/>
    <property type="match status" value="1"/>
</dbReference>
<evidence type="ECO:0000313" key="4">
    <source>
        <dbReference type="Proteomes" id="UP000530660"/>
    </source>
</evidence>
<keyword evidence="4" id="KW-1185">Reference proteome</keyword>
<dbReference type="GO" id="GO:0000460">
    <property type="term" value="P:maturation of 5.8S rRNA"/>
    <property type="evidence" value="ECO:0007669"/>
    <property type="project" value="TreeGrafter"/>
</dbReference>
<dbReference type="EMBL" id="VWRR01000015">
    <property type="protein sequence ID" value="KAF6001331.1"/>
    <property type="molecule type" value="Genomic_DNA"/>
</dbReference>
<accession>A0A7J7IGA0</accession>
<dbReference type="Gene3D" id="3.40.50.10480">
    <property type="entry name" value="Probable brix-domain ribosomal biogenesis protein"/>
    <property type="match status" value="1"/>
</dbReference>
<feature type="compositionally biased region" description="Basic residues" evidence="1">
    <location>
        <begin position="1"/>
        <end position="11"/>
    </location>
</feature>
<evidence type="ECO:0000256" key="1">
    <source>
        <dbReference type="SAM" id="MobiDB-lite"/>
    </source>
</evidence>
<dbReference type="GO" id="GO:0005730">
    <property type="term" value="C:nucleolus"/>
    <property type="evidence" value="ECO:0007669"/>
    <property type="project" value="TreeGrafter"/>
</dbReference>
<feature type="domain" description="Brix" evidence="2">
    <location>
        <begin position="84"/>
        <end position="275"/>
    </location>
</feature>
<organism evidence="3 4">
    <name type="scientific">Cyanidiococcus yangmingshanensis</name>
    <dbReference type="NCBI Taxonomy" id="2690220"/>
    <lineage>
        <taxon>Eukaryota</taxon>
        <taxon>Rhodophyta</taxon>
        <taxon>Bangiophyceae</taxon>
        <taxon>Cyanidiales</taxon>
        <taxon>Cyanidiaceae</taxon>
        <taxon>Cyanidiococcus</taxon>
    </lineage>
</organism>
<feature type="compositionally biased region" description="Basic residues" evidence="1">
    <location>
        <begin position="23"/>
        <end position="37"/>
    </location>
</feature>
<sequence>MTGHRQHRSGTARRPTYWLVERQRRRREAKKRRKQRAARGEPPEKLPRTLESTRIYRPDLDWGSELPVNEEPITAVLRGERSPRVMLTTSLRPEGKEIYDFIGDLLFLFPNSVYRERGERSLAQVCTFAFSQGFTDVWIIAQGKGMLLRYLVHIRLPDGPLYLYRLSSIVCSESIPQRGTPTLHPSEVVASNFQTILGRHVERSLTALFPHRDSPRGRQVVLIRNQRDYIFFRFHRYIFDESSESLSAERIRVRMQELGPRFTLKLMLIRHPVAGAEGHWSWKRSRKVDTGKRVFAM</sequence>
<dbReference type="Pfam" id="PF04427">
    <property type="entry name" value="Brix"/>
    <property type="match status" value="1"/>
</dbReference>
<dbReference type="InterPro" id="IPR044281">
    <property type="entry name" value="IMP4/RPF1"/>
</dbReference>
<proteinExistence type="predicted"/>
<dbReference type="PROSITE" id="PS50833">
    <property type="entry name" value="BRIX"/>
    <property type="match status" value="1"/>
</dbReference>
<protein>
    <submittedName>
        <fullName evidence="3">Ribosome production factor 1</fullName>
    </submittedName>
</protein>
<reference evidence="3 4" key="1">
    <citation type="journal article" date="2020" name="J. Phycol.">
        <title>Comparative genome analysis reveals Cyanidiococcus gen. nov., a new extremophilic red algal genus sister to Cyanidioschyzon (Cyanidioschyzonaceae, Rhodophyta).</title>
        <authorList>
            <person name="Liu S.-L."/>
            <person name="Chiang Y.-R."/>
            <person name="Yoon H.S."/>
            <person name="Fu H.-Y."/>
        </authorList>
    </citation>
    <scope>NUCLEOTIDE SEQUENCE [LARGE SCALE GENOMIC DNA]</scope>
    <source>
        <strain evidence="3 4">THAL066</strain>
    </source>
</reference>
<comment type="caution">
    <text evidence="3">The sequence shown here is derived from an EMBL/GenBank/DDBJ whole genome shotgun (WGS) entry which is preliminary data.</text>
</comment>
<feature type="compositionally biased region" description="Basic and acidic residues" evidence="1">
    <location>
        <begin position="38"/>
        <end position="48"/>
    </location>
</feature>
<dbReference type="Proteomes" id="UP000530660">
    <property type="component" value="Unassembled WGS sequence"/>
</dbReference>
<dbReference type="GO" id="GO:0000470">
    <property type="term" value="P:maturation of LSU-rRNA"/>
    <property type="evidence" value="ECO:0007669"/>
    <property type="project" value="TreeGrafter"/>
</dbReference>
<dbReference type="SMART" id="SM00879">
    <property type="entry name" value="Brix"/>
    <property type="match status" value="1"/>
</dbReference>
<feature type="region of interest" description="Disordered" evidence="1">
    <location>
        <begin position="1"/>
        <end position="50"/>
    </location>
</feature>
<dbReference type="InterPro" id="IPR007109">
    <property type="entry name" value="Brix"/>
</dbReference>
<dbReference type="GO" id="GO:0042134">
    <property type="term" value="F:rRNA primary transcript binding"/>
    <property type="evidence" value="ECO:0007669"/>
    <property type="project" value="InterPro"/>
</dbReference>
<dbReference type="GO" id="GO:0030687">
    <property type="term" value="C:preribosome, large subunit precursor"/>
    <property type="evidence" value="ECO:0007669"/>
    <property type="project" value="TreeGrafter"/>
</dbReference>
<dbReference type="AlphaFoldDB" id="A0A7J7IGA0"/>
<evidence type="ECO:0000259" key="2">
    <source>
        <dbReference type="PROSITE" id="PS50833"/>
    </source>
</evidence>